<organism evidence="2">
    <name type="scientific">Muribaculaceae bacterium Z82</name>
    <dbReference type="NCBI Taxonomy" id="2304548"/>
    <lineage>
        <taxon>Bacteria</taxon>
        <taxon>Pseudomonadati</taxon>
        <taxon>Bacteroidota</taxon>
        <taxon>Bacteroidia</taxon>
        <taxon>Bacteroidales</taxon>
        <taxon>Muribaculaceae</taxon>
    </lineage>
</organism>
<comment type="caution">
    <text evidence="2">The sequence shown here is derived from an EMBL/GenBank/DDBJ whole genome shotgun (WGS) entry which is preliminary data.</text>
</comment>
<dbReference type="PANTHER" id="PTHR41317:SF1">
    <property type="entry name" value="PD-(D_E)XK NUCLEASE FAMILY TRANSPOSASE"/>
    <property type="match status" value="1"/>
</dbReference>
<dbReference type="NCBIfam" id="TIGR01784">
    <property type="entry name" value="T_den_put_tspse"/>
    <property type="match status" value="1"/>
</dbReference>
<name>A0A7C9NC00_9BACT</name>
<reference evidence="2" key="1">
    <citation type="submission" date="2018-08" db="EMBL/GenBank/DDBJ databases">
        <title>Murine metabolic-syndrome-specific gut microbial biobank.</title>
        <authorList>
            <person name="Liu C."/>
        </authorList>
    </citation>
    <scope>NUCLEOTIDE SEQUENCE [LARGE SCALE GENOMIC DNA]</scope>
    <source>
        <strain evidence="2">Z82</strain>
    </source>
</reference>
<dbReference type="EMBL" id="QWKH01000127">
    <property type="protein sequence ID" value="NBI35464.1"/>
    <property type="molecule type" value="Genomic_DNA"/>
</dbReference>
<gene>
    <name evidence="2" type="ORF">D1639_10595</name>
</gene>
<feature type="region of interest" description="Disordered" evidence="1">
    <location>
        <begin position="384"/>
        <end position="409"/>
    </location>
</feature>
<dbReference type="Pfam" id="PF12784">
    <property type="entry name" value="PDDEXK_2"/>
    <property type="match status" value="1"/>
</dbReference>
<dbReference type="PANTHER" id="PTHR41317">
    <property type="entry name" value="PD-(D_E)XK NUCLEASE FAMILY TRANSPOSASE"/>
    <property type="match status" value="1"/>
</dbReference>
<dbReference type="InterPro" id="IPR010106">
    <property type="entry name" value="RpnA"/>
</dbReference>
<evidence type="ECO:0000313" key="2">
    <source>
        <dbReference type="EMBL" id="NBI35464.1"/>
    </source>
</evidence>
<evidence type="ECO:0000256" key="1">
    <source>
        <dbReference type="SAM" id="MobiDB-lite"/>
    </source>
</evidence>
<accession>A0A7C9NC00</accession>
<proteinExistence type="predicted"/>
<protein>
    <submittedName>
        <fullName evidence="2">Rpn family recombination-promoting nuclease/putative transposase</fullName>
    </submittedName>
</protein>
<dbReference type="AlphaFoldDB" id="A0A7C9NC00"/>
<sequence length="447" mass="49278">MMTPGSSGTCCFAPVIVPHGAAGRCGSARRRCGNAAKRMCSVRGDAFRCCFLPVFRNIQRLFLIDLVSFRLRFAIAPMPRRLLPLHGPAWLGAWPPVIVLPACTCIVMTGAGVRKGGTMDERSVGERFGGAAEGEGGLMMDLPLSNSAMFTRVMSDPELFRQLAEVVTGVRLEPSTDNNVEQTIEPVIGARGVRMDVVAADDGRVIDVEMQARSEPHLGKRLRYYQSTLDVHHLRKGDDYSRLRESFIVFLCTFDAFGLGLPAYHLERACAESAEVHVGDESHWTVLNASAYKGETHRELAAVLEYVATGSVRKDDPFVNRVDAAVRHANGDRKWVEQVYSVMSYEENVRMRYSILARQEVAEKVAEKVAEEVEEKLAAVRQEAVAEGREEGREEGRAEGREEGREEERAAVSRLAAALKAEGRESELIEALSDSGALVALMREYGC</sequence>